<organism evidence="1 2">
    <name type="scientific">Lapidilactobacillus achengensis</name>
    <dbReference type="NCBI Taxonomy" id="2486000"/>
    <lineage>
        <taxon>Bacteria</taxon>
        <taxon>Bacillati</taxon>
        <taxon>Bacillota</taxon>
        <taxon>Bacilli</taxon>
        <taxon>Lactobacillales</taxon>
        <taxon>Lactobacillaceae</taxon>
        <taxon>Lapidilactobacillus</taxon>
    </lineage>
</organism>
<evidence type="ECO:0000313" key="1">
    <source>
        <dbReference type="EMBL" id="MFC6314012.1"/>
    </source>
</evidence>
<evidence type="ECO:0000313" key="2">
    <source>
        <dbReference type="Proteomes" id="UP001596310"/>
    </source>
</evidence>
<name>A0ABW1UJB8_9LACO</name>
<reference evidence="2" key="1">
    <citation type="journal article" date="2019" name="Int. J. Syst. Evol. Microbiol.">
        <title>The Global Catalogue of Microorganisms (GCM) 10K type strain sequencing project: providing services to taxonomists for standard genome sequencing and annotation.</title>
        <authorList>
            <consortium name="The Broad Institute Genomics Platform"/>
            <consortium name="The Broad Institute Genome Sequencing Center for Infectious Disease"/>
            <person name="Wu L."/>
            <person name="Ma J."/>
        </authorList>
    </citation>
    <scope>NUCLEOTIDE SEQUENCE [LARGE SCALE GENOMIC DNA]</scope>
    <source>
        <strain evidence="2">CCM 8897</strain>
    </source>
</reference>
<dbReference type="RefSeq" id="WP_125598701.1">
    <property type="nucleotide sequence ID" value="NZ_JBHSSM010000004.1"/>
</dbReference>
<dbReference type="EMBL" id="JBHSSM010000004">
    <property type="protein sequence ID" value="MFC6314012.1"/>
    <property type="molecule type" value="Genomic_DNA"/>
</dbReference>
<dbReference type="Proteomes" id="UP001596310">
    <property type="component" value="Unassembled WGS sequence"/>
</dbReference>
<comment type="caution">
    <text evidence="1">The sequence shown here is derived from an EMBL/GenBank/DDBJ whole genome shotgun (WGS) entry which is preliminary data.</text>
</comment>
<sequence length="104" mass="11894">MAEKYQTLDLIEQITRNDGSKYYEIANMFMNGRAELAAVRGLIKSVRILQLNIPHSNAVGVYERYVNDTYQMPAEDFTTWTEWVKPTGQIETAVAEILRANHIG</sequence>
<protein>
    <submittedName>
        <fullName evidence="1">Uncharacterized protein</fullName>
    </submittedName>
</protein>
<gene>
    <name evidence="1" type="ORF">ACFQHW_00310</name>
</gene>
<proteinExistence type="predicted"/>
<accession>A0ABW1UJB8</accession>
<keyword evidence="2" id="KW-1185">Reference proteome</keyword>